<dbReference type="EMBL" id="JYDV01000614">
    <property type="protein sequence ID" value="KRZ09354.1"/>
    <property type="molecule type" value="Genomic_DNA"/>
</dbReference>
<dbReference type="Proteomes" id="UP000054826">
    <property type="component" value="Unassembled WGS sequence"/>
</dbReference>
<protein>
    <submittedName>
        <fullName evidence="2">Uncharacterized protein</fullName>
    </submittedName>
</protein>
<gene>
    <name evidence="2" type="ORF">T4C_6081</name>
</gene>
<reference evidence="2 3" key="1">
    <citation type="submission" date="2015-01" db="EMBL/GenBank/DDBJ databases">
        <title>Evolution of Trichinella species and genotypes.</title>
        <authorList>
            <person name="Korhonen P.K."/>
            <person name="Edoardo P."/>
            <person name="Giuseppe L.R."/>
            <person name="Gasser R.B."/>
        </authorList>
    </citation>
    <scope>NUCLEOTIDE SEQUENCE [LARGE SCALE GENOMIC DNA]</scope>
    <source>
        <strain evidence="2">ISS176</strain>
    </source>
</reference>
<sequence length="60" mass="7007">MGRNWEETEVENKQYDSPSCESSLTIRLRRQSFVLGIIFDFLNEIKNDSQDKTLPPQTNS</sequence>
<evidence type="ECO:0000313" key="3">
    <source>
        <dbReference type="Proteomes" id="UP000054826"/>
    </source>
</evidence>
<feature type="region of interest" description="Disordered" evidence="1">
    <location>
        <begin position="1"/>
        <end position="21"/>
    </location>
</feature>
<feature type="compositionally biased region" description="Basic and acidic residues" evidence="1">
    <location>
        <begin position="1"/>
        <end position="14"/>
    </location>
</feature>
<accession>A0A0V1HFM2</accession>
<dbReference type="AlphaFoldDB" id="A0A0V1HFM2"/>
<organism evidence="2 3">
    <name type="scientific">Trichinella pseudospiralis</name>
    <name type="common">Parasitic roundworm</name>
    <dbReference type="NCBI Taxonomy" id="6337"/>
    <lineage>
        <taxon>Eukaryota</taxon>
        <taxon>Metazoa</taxon>
        <taxon>Ecdysozoa</taxon>
        <taxon>Nematoda</taxon>
        <taxon>Enoplea</taxon>
        <taxon>Dorylaimia</taxon>
        <taxon>Trichinellida</taxon>
        <taxon>Trichinellidae</taxon>
        <taxon>Trichinella</taxon>
    </lineage>
</organism>
<evidence type="ECO:0000256" key="1">
    <source>
        <dbReference type="SAM" id="MobiDB-lite"/>
    </source>
</evidence>
<evidence type="ECO:0000313" key="2">
    <source>
        <dbReference type="EMBL" id="KRZ09354.1"/>
    </source>
</evidence>
<proteinExistence type="predicted"/>
<comment type="caution">
    <text evidence="2">The sequence shown here is derived from an EMBL/GenBank/DDBJ whole genome shotgun (WGS) entry which is preliminary data.</text>
</comment>
<name>A0A0V1HFM2_TRIPS</name>